<dbReference type="Proteomes" id="UP000322887">
    <property type="component" value="Chromosome"/>
</dbReference>
<keyword evidence="2" id="KW-0732">Signal</keyword>
<evidence type="ECO:0000313" key="3">
    <source>
        <dbReference type="EMBL" id="QEG18659.1"/>
    </source>
</evidence>
<name>A0ABX5YSA1_9PLAN</name>
<accession>A0ABX5YSA1</accession>
<keyword evidence="4" id="KW-1185">Reference proteome</keyword>
<gene>
    <name evidence="3" type="primary">omcB_4</name>
    <name evidence="3" type="ORF">GmarT_45490</name>
</gene>
<evidence type="ECO:0000256" key="2">
    <source>
        <dbReference type="SAM" id="SignalP"/>
    </source>
</evidence>
<feature type="compositionally biased region" description="Polar residues" evidence="1">
    <location>
        <begin position="60"/>
        <end position="89"/>
    </location>
</feature>
<sequence>MPGSRIRPSSGVISFLLLLLTLSTAACSALAPSQRSSWKLTDPPPLDPQNQPLNGPVPQASPQSRETQRVNPLSQPRTNPQTIPQRQPTSPQPKEDLFAVPESLKQNQPPQPRDLPEQVMPRPQLNVPDIQSRSKPEPLSKQPSGPMMTAPATAGPLEMTVDVIPKRQLGSGATFYLIIKNASDRSVRNVLLECEFDAALMFPGRREKKIGQRLGTLQPGESKEISLTLFSDVLGSHCCRFRALADGDELVWKSVCVEYEKKQLDLSVVGPSSRSIGSRAEYNLKLSNVADVDLNNIQVAVTYDSALIPREASIGSTRESDRLTWTLDTIRVGEGVQLQVEFECEVAAEHACMRVNVTSPDLPNEQVSACLKVTPAQGVLDVQVRDTKDPIARGEETVYEVSIENRGLQPAKDIVLQAKIPRMFRVVSVEAHQGNQKLNLRPEVNQDILRVSPVRELPADAFLKYTILVKAIGSGDGEFNVTISGADAEKLETQVTEITTVNR</sequence>
<proteinExistence type="predicted"/>
<dbReference type="PANTHER" id="PTHR34819">
    <property type="entry name" value="LARGE CYSTEINE-RICH PERIPLASMIC PROTEIN OMCB"/>
    <property type="match status" value="1"/>
</dbReference>
<reference evidence="3 4" key="1">
    <citation type="submission" date="2019-08" db="EMBL/GenBank/DDBJ databases">
        <title>Deep-cultivation of Planctomycetes and their phenomic and genomic characterization uncovers novel biology.</title>
        <authorList>
            <person name="Wiegand S."/>
            <person name="Jogler M."/>
            <person name="Boedeker C."/>
            <person name="Pinto D."/>
            <person name="Vollmers J."/>
            <person name="Rivas-Marin E."/>
            <person name="Kohn T."/>
            <person name="Peeters S.H."/>
            <person name="Heuer A."/>
            <person name="Rast P."/>
            <person name="Oberbeckmann S."/>
            <person name="Bunk B."/>
            <person name="Jeske O."/>
            <person name="Meyerdierks A."/>
            <person name="Storesund J.E."/>
            <person name="Kallscheuer N."/>
            <person name="Luecker S."/>
            <person name="Lage O.M."/>
            <person name="Pohl T."/>
            <person name="Merkel B.J."/>
            <person name="Hornburger P."/>
            <person name="Mueller R.-W."/>
            <person name="Bruemmer F."/>
            <person name="Labrenz M."/>
            <person name="Spormann A.M."/>
            <person name="Op den Camp H."/>
            <person name="Overmann J."/>
            <person name="Amann R."/>
            <person name="Jetten M.S.M."/>
            <person name="Mascher T."/>
            <person name="Medema M.H."/>
            <person name="Devos D.P."/>
            <person name="Kaster A.-K."/>
            <person name="Ovreas L."/>
            <person name="Rohde M."/>
            <person name="Galperin M.Y."/>
            <person name="Jogler C."/>
        </authorList>
    </citation>
    <scope>NUCLEOTIDE SEQUENCE [LARGE SCALE GENOMIC DNA]</scope>
    <source>
        <strain evidence="3 4">DSM 8797</strain>
    </source>
</reference>
<dbReference type="RefSeq" id="WP_002645740.1">
    <property type="nucleotide sequence ID" value="NZ_CP036353.1"/>
</dbReference>
<evidence type="ECO:0000256" key="1">
    <source>
        <dbReference type="SAM" id="MobiDB-lite"/>
    </source>
</evidence>
<protein>
    <submittedName>
        <fullName evidence="3">Large cysteine-rich periplasmic protein OmcB</fullName>
    </submittedName>
</protein>
<feature type="chain" id="PRO_5046051410" evidence="2">
    <location>
        <begin position="32"/>
        <end position="503"/>
    </location>
</feature>
<evidence type="ECO:0000313" key="4">
    <source>
        <dbReference type="Proteomes" id="UP000322887"/>
    </source>
</evidence>
<feature type="region of interest" description="Disordered" evidence="1">
    <location>
        <begin position="30"/>
        <end position="95"/>
    </location>
</feature>
<dbReference type="InterPro" id="IPR051172">
    <property type="entry name" value="Chlamydia_OmcB"/>
</dbReference>
<dbReference type="GeneID" id="98649016"/>
<dbReference type="EMBL" id="CP042910">
    <property type="protein sequence ID" value="QEG18659.1"/>
    <property type="molecule type" value="Genomic_DNA"/>
</dbReference>
<feature type="region of interest" description="Disordered" evidence="1">
    <location>
        <begin position="126"/>
        <end position="149"/>
    </location>
</feature>
<dbReference type="PROSITE" id="PS51257">
    <property type="entry name" value="PROKAR_LIPOPROTEIN"/>
    <property type="match status" value="1"/>
</dbReference>
<feature type="signal peptide" evidence="2">
    <location>
        <begin position="1"/>
        <end position="31"/>
    </location>
</feature>
<dbReference type="PANTHER" id="PTHR34819:SF3">
    <property type="entry name" value="CELL SURFACE PROTEIN"/>
    <property type="match status" value="1"/>
</dbReference>
<organism evidence="3 4">
    <name type="scientific">Gimesia maris</name>
    <dbReference type="NCBI Taxonomy" id="122"/>
    <lineage>
        <taxon>Bacteria</taxon>
        <taxon>Pseudomonadati</taxon>
        <taxon>Planctomycetota</taxon>
        <taxon>Planctomycetia</taxon>
        <taxon>Planctomycetales</taxon>
        <taxon>Planctomycetaceae</taxon>
        <taxon>Gimesia</taxon>
    </lineage>
</organism>